<comment type="caution">
    <text evidence="2">The sequence shown here is derived from an EMBL/GenBank/DDBJ whole genome shotgun (WGS) entry which is preliminary data.</text>
</comment>
<keyword evidence="3" id="KW-1185">Reference proteome</keyword>
<name>A0AAE4B5A0_9RHOB</name>
<reference evidence="2" key="1">
    <citation type="submission" date="2022-07" db="EMBL/GenBank/DDBJ databases">
        <authorList>
            <person name="Otstavnykh N."/>
            <person name="Isaeva M."/>
            <person name="Bystritskaya E."/>
        </authorList>
    </citation>
    <scope>NUCLEOTIDE SEQUENCE</scope>
    <source>
        <strain evidence="2">KCTC 52189</strain>
    </source>
</reference>
<feature type="compositionally biased region" description="Basic and acidic residues" evidence="1">
    <location>
        <begin position="67"/>
        <end position="80"/>
    </location>
</feature>
<evidence type="ECO:0000256" key="1">
    <source>
        <dbReference type="SAM" id="MobiDB-lite"/>
    </source>
</evidence>
<proteinExistence type="predicted"/>
<reference evidence="2" key="2">
    <citation type="submission" date="2023-02" db="EMBL/GenBank/DDBJ databases">
        <title>'Rhodoalgimonas zhirmunskyi' gen. nov., isolated from a red alga.</title>
        <authorList>
            <person name="Nedashkovskaya O.I."/>
            <person name="Otstavnykh N.Y."/>
            <person name="Bystritskaya E.P."/>
            <person name="Balabanova L.A."/>
            <person name="Isaeva M.P."/>
        </authorList>
    </citation>
    <scope>NUCLEOTIDE SEQUENCE</scope>
    <source>
        <strain evidence="2">KCTC 52189</strain>
    </source>
</reference>
<sequence length="80" mass="8735">MSDQLPTKEQKSGMPRRWVFDTCENSVADDEWTVAQNGKILREIVLALKSLVGMLDSDGTPPTKQGGLDRKAVSAGSDEK</sequence>
<dbReference type="AlphaFoldDB" id="A0AAE4B5A0"/>
<accession>A0AAE4B5A0</accession>
<evidence type="ECO:0000313" key="3">
    <source>
        <dbReference type="Proteomes" id="UP001226762"/>
    </source>
</evidence>
<evidence type="ECO:0000313" key="2">
    <source>
        <dbReference type="EMBL" id="MDQ2090139.1"/>
    </source>
</evidence>
<organism evidence="2 3">
    <name type="scientific">Marimonas arenosa</name>
    <dbReference type="NCBI Taxonomy" id="1795305"/>
    <lineage>
        <taxon>Bacteria</taxon>
        <taxon>Pseudomonadati</taxon>
        <taxon>Pseudomonadota</taxon>
        <taxon>Alphaproteobacteria</taxon>
        <taxon>Rhodobacterales</taxon>
        <taxon>Paracoccaceae</taxon>
        <taxon>Marimonas</taxon>
    </lineage>
</organism>
<dbReference type="EMBL" id="JANHAX010000002">
    <property type="protein sequence ID" value="MDQ2090139.1"/>
    <property type="molecule type" value="Genomic_DNA"/>
</dbReference>
<protein>
    <submittedName>
        <fullName evidence="2">Uncharacterized protein</fullName>
    </submittedName>
</protein>
<gene>
    <name evidence="2" type="ORF">NO357_09545</name>
</gene>
<feature type="region of interest" description="Disordered" evidence="1">
    <location>
        <begin position="57"/>
        <end position="80"/>
    </location>
</feature>
<dbReference type="Proteomes" id="UP001226762">
    <property type="component" value="Unassembled WGS sequence"/>
</dbReference>